<proteinExistence type="predicted"/>
<keyword evidence="2" id="KW-1185">Reference proteome</keyword>
<protein>
    <submittedName>
        <fullName evidence="1">Uncharacterized protein</fullName>
    </submittedName>
</protein>
<dbReference type="OrthoDB" id="4232000at2"/>
<evidence type="ECO:0000313" key="2">
    <source>
        <dbReference type="Proteomes" id="UP000215896"/>
    </source>
</evidence>
<evidence type="ECO:0000313" key="1">
    <source>
        <dbReference type="EMBL" id="OYO14305.1"/>
    </source>
</evidence>
<organism evidence="1 2">
    <name type="scientific">Enemella evansiae</name>
    <dbReference type="NCBI Taxonomy" id="2016499"/>
    <lineage>
        <taxon>Bacteria</taxon>
        <taxon>Bacillati</taxon>
        <taxon>Actinomycetota</taxon>
        <taxon>Actinomycetes</taxon>
        <taxon>Propionibacteriales</taxon>
        <taxon>Propionibacteriaceae</taxon>
        <taxon>Enemella</taxon>
    </lineage>
</organism>
<dbReference type="Proteomes" id="UP000215896">
    <property type="component" value="Unassembled WGS sequence"/>
</dbReference>
<sequence>MTGGTMKPRPTEHHRMFLTCYADTLRYGWHHVDLFVHDRHGREVNWVHWGVEADGPDAADRSIAKVEPELQRTSDWRHAVSPAGVDYWTAEARWRDDHVA</sequence>
<comment type="caution">
    <text evidence="1">The sequence shown here is derived from an EMBL/GenBank/DDBJ whole genome shotgun (WGS) entry which is preliminary data.</text>
</comment>
<dbReference type="EMBL" id="NMVO01000012">
    <property type="protein sequence ID" value="OYO14305.1"/>
    <property type="molecule type" value="Genomic_DNA"/>
</dbReference>
<accession>A0A255GEQ4</accession>
<gene>
    <name evidence="1" type="ORF">CGZ94_06685</name>
</gene>
<dbReference type="AlphaFoldDB" id="A0A255GEQ4"/>
<name>A0A255GEQ4_9ACTN</name>
<reference evidence="1 2" key="1">
    <citation type="submission" date="2017-07" db="EMBL/GenBank/DDBJ databases">
        <title>Draft whole genome sequences of clinical Proprionibacteriaceae strains.</title>
        <authorList>
            <person name="Bernier A.-M."/>
            <person name="Bernard K."/>
            <person name="Domingo M.-C."/>
        </authorList>
    </citation>
    <scope>NUCLEOTIDE SEQUENCE [LARGE SCALE GENOMIC DNA]</scope>
    <source>
        <strain evidence="1 2">NML 030167</strain>
    </source>
</reference>